<keyword evidence="1" id="KW-0732">Signal</keyword>
<organism evidence="2 3">
    <name type="scientific">Elasticomyces elasticus</name>
    <dbReference type="NCBI Taxonomy" id="574655"/>
    <lineage>
        <taxon>Eukaryota</taxon>
        <taxon>Fungi</taxon>
        <taxon>Dikarya</taxon>
        <taxon>Ascomycota</taxon>
        <taxon>Pezizomycotina</taxon>
        <taxon>Dothideomycetes</taxon>
        <taxon>Dothideomycetidae</taxon>
        <taxon>Mycosphaerellales</taxon>
        <taxon>Teratosphaeriaceae</taxon>
        <taxon>Elasticomyces</taxon>
    </lineage>
</organism>
<dbReference type="PANTHER" id="PTHR39219:SF1">
    <property type="entry name" value="ER MEMBRANE PROTEIN COMPLEX SUBUNIT 10"/>
    <property type="match status" value="1"/>
</dbReference>
<accession>A0AAN7W2B6</accession>
<dbReference type="PANTHER" id="PTHR39219">
    <property type="entry name" value="ER MEMBRANE PROTEIN COMPLEX SUBUNIT 10"/>
    <property type="match status" value="1"/>
</dbReference>
<protein>
    <submittedName>
        <fullName evidence="2">Uncharacterized protein</fullName>
    </submittedName>
</protein>
<dbReference type="AlphaFoldDB" id="A0AAN7W2B6"/>
<dbReference type="Proteomes" id="UP001310594">
    <property type="component" value="Unassembled WGS sequence"/>
</dbReference>
<evidence type="ECO:0000256" key="1">
    <source>
        <dbReference type="SAM" id="SignalP"/>
    </source>
</evidence>
<feature type="signal peptide" evidence="1">
    <location>
        <begin position="1"/>
        <end position="20"/>
    </location>
</feature>
<feature type="chain" id="PRO_5043054030" evidence="1">
    <location>
        <begin position="21"/>
        <end position="191"/>
    </location>
</feature>
<reference evidence="2" key="1">
    <citation type="submission" date="2023-08" db="EMBL/GenBank/DDBJ databases">
        <title>Black Yeasts Isolated from many extreme environments.</title>
        <authorList>
            <person name="Coleine C."/>
            <person name="Stajich J.E."/>
            <person name="Selbmann L."/>
        </authorList>
    </citation>
    <scope>NUCLEOTIDE SEQUENCE</scope>
    <source>
        <strain evidence="2">CCFEE 5810</strain>
    </source>
</reference>
<dbReference type="Pfam" id="PF21203">
    <property type="entry name" value="ECM10"/>
    <property type="match status" value="1"/>
</dbReference>
<sequence>MRTFAFVGLLVTFLCSLGAALEVERTIGVYVWPVSATKATNLARITYNSTTATVDSYTRPSIPADEETVRVGFYHESGAWSGIATASSNFAPEKNKKLQLHLNNNGELYHVGFKASDYGTSSKVSNTKDGVSVELLKIRPGPTPHLNKPVMVNPDGSVPAKEPEKSFLQKYWWAIAGFMLLQVVMSSSKGE</sequence>
<dbReference type="EMBL" id="JAVRQU010000019">
    <property type="protein sequence ID" value="KAK5692596.1"/>
    <property type="molecule type" value="Genomic_DNA"/>
</dbReference>
<evidence type="ECO:0000313" key="3">
    <source>
        <dbReference type="Proteomes" id="UP001310594"/>
    </source>
</evidence>
<evidence type="ECO:0000313" key="2">
    <source>
        <dbReference type="EMBL" id="KAK5692596.1"/>
    </source>
</evidence>
<name>A0AAN7W2B6_9PEZI</name>
<comment type="caution">
    <text evidence="2">The sequence shown here is derived from an EMBL/GenBank/DDBJ whole genome shotgun (WGS) entry which is preliminary data.</text>
</comment>
<proteinExistence type="predicted"/>
<gene>
    <name evidence="2" type="ORF">LTR97_010907</name>
</gene>